<accession>A0ABW5XX65</accession>
<proteinExistence type="predicted"/>
<comment type="caution">
    <text evidence="2">The sequence shown here is derived from an EMBL/GenBank/DDBJ whole genome shotgun (WGS) entry which is preliminary data.</text>
</comment>
<keyword evidence="3" id="KW-1185">Reference proteome</keyword>
<evidence type="ECO:0000313" key="3">
    <source>
        <dbReference type="Proteomes" id="UP001597568"/>
    </source>
</evidence>
<feature type="coiled-coil region" evidence="1">
    <location>
        <begin position="125"/>
        <end position="190"/>
    </location>
</feature>
<sequence>MNKEQLEMIKERVVNATPGEWIIDNSSDDRPYITDIWFDGEENGHVEIHRYGAAAESYDAEFIAHARQDVQSLIAEVERLQKALKNTDADLYVYKDLYNEMTDKNIELIKFLQARITKGWGKKAVDLAMIHIQEQEKDIERLRTQVGTEFFKYGELTTAYEEVAEENARLRIYEKQIQKLHAAATRAENEETDSFEFGEEVLRILGRLM</sequence>
<feature type="coiled-coil region" evidence="1">
    <location>
        <begin position="63"/>
        <end position="90"/>
    </location>
</feature>
<dbReference type="EMBL" id="JBHUOR010000019">
    <property type="protein sequence ID" value="MFD2867570.1"/>
    <property type="molecule type" value="Genomic_DNA"/>
</dbReference>
<dbReference type="RefSeq" id="WP_380146857.1">
    <property type="nucleotide sequence ID" value="NZ_JBHUOR010000019.1"/>
</dbReference>
<evidence type="ECO:0000313" key="2">
    <source>
        <dbReference type="EMBL" id="MFD2867570.1"/>
    </source>
</evidence>
<evidence type="ECO:0000256" key="1">
    <source>
        <dbReference type="SAM" id="Coils"/>
    </source>
</evidence>
<protein>
    <submittedName>
        <fullName evidence="2">Uncharacterized protein</fullName>
    </submittedName>
</protein>
<dbReference type="Proteomes" id="UP001597568">
    <property type="component" value="Unassembled WGS sequence"/>
</dbReference>
<organism evidence="2 3">
    <name type="scientific">Kurthia populi</name>
    <dbReference type="NCBI Taxonomy" id="1562132"/>
    <lineage>
        <taxon>Bacteria</taxon>
        <taxon>Bacillati</taxon>
        <taxon>Bacillota</taxon>
        <taxon>Bacilli</taxon>
        <taxon>Bacillales</taxon>
        <taxon>Caryophanaceae</taxon>
        <taxon>Kurthia</taxon>
    </lineage>
</organism>
<keyword evidence="1" id="KW-0175">Coiled coil</keyword>
<name>A0ABW5XX65_9BACL</name>
<gene>
    <name evidence="2" type="ORF">ACFSY7_03500</name>
</gene>
<reference evidence="3" key="1">
    <citation type="journal article" date="2019" name="Int. J. Syst. Evol. Microbiol.">
        <title>The Global Catalogue of Microorganisms (GCM) 10K type strain sequencing project: providing services to taxonomists for standard genome sequencing and annotation.</title>
        <authorList>
            <consortium name="The Broad Institute Genomics Platform"/>
            <consortium name="The Broad Institute Genome Sequencing Center for Infectious Disease"/>
            <person name="Wu L."/>
            <person name="Ma J."/>
        </authorList>
    </citation>
    <scope>NUCLEOTIDE SEQUENCE [LARGE SCALE GENOMIC DNA]</scope>
    <source>
        <strain evidence="3">KCTC 33522</strain>
    </source>
</reference>